<protein>
    <submittedName>
        <fullName evidence="1">Uncharacterized protein</fullName>
    </submittedName>
</protein>
<organism evidence="1 2">
    <name type="scientific">Catenaria anguillulae PL171</name>
    <dbReference type="NCBI Taxonomy" id="765915"/>
    <lineage>
        <taxon>Eukaryota</taxon>
        <taxon>Fungi</taxon>
        <taxon>Fungi incertae sedis</taxon>
        <taxon>Blastocladiomycota</taxon>
        <taxon>Blastocladiomycetes</taxon>
        <taxon>Blastocladiales</taxon>
        <taxon>Catenariaceae</taxon>
        <taxon>Catenaria</taxon>
    </lineage>
</organism>
<accession>A0A1Y2I394</accession>
<sequence>MARFRCHVKWIHTSTLPVCCPRAAFSETLIRYNQVLTPVLDLLSALVSLHPVQVAPGASAGSVESTSILVKTTTQFLEAHGGSMTRIARAAASLLSHRPPDDDHSLEVAILHQVKQIACITRFLVRNRAPVSPELTTALLDVFVQGTQSEAATGKLPQRRSTITDRTLLHALADIVNLCFTRVFERPANAELSGSRFMFDLDLSVAQNKYYAQRTRPSLGSLALFVHQVLAQHRITRSSLKELGARLADGVAARGSTTINDWNKYVVRGRTSQDVAIQVQYQSVPEAKRAEMIQNRMISVHRQLEIDAASHVRMLETAMAVLVLHLRHWAAGGSSLAEVAQQQQQELHQQQQLLGARASGRAGYAQRAARQMSSAIRKDAQDVFAGLEQAVEAVEWAEEEANAKRVLLELCKQSADLIAGFPQ</sequence>
<dbReference type="EMBL" id="MCFL01000003">
    <property type="protein sequence ID" value="ORZ40443.1"/>
    <property type="molecule type" value="Genomic_DNA"/>
</dbReference>
<dbReference type="AlphaFoldDB" id="A0A1Y2I394"/>
<evidence type="ECO:0000313" key="1">
    <source>
        <dbReference type="EMBL" id="ORZ40443.1"/>
    </source>
</evidence>
<evidence type="ECO:0000313" key="2">
    <source>
        <dbReference type="Proteomes" id="UP000193411"/>
    </source>
</evidence>
<reference evidence="1 2" key="1">
    <citation type="submission" date="2016-07" db="EMBL/GenBank/DDBJ databases">
        <title>Pervasive Adenine N6-methylation of Active Genes in Fungi.</title>
        <authorList>
            <consortium name="DOE Joint Genome Institute"/>
            <person name="Mondo S.J."/>
            <person name="Dannebaum R.O."/>
            <person name="Kuo R.C."/>
            <person name="Labutti K."/>
            <person name="Haridas S."/>
            <person name="Kuo A."/>
            <person name="Salamov A."/>
            <person name="Ahrendt S.R."/>
            <person name="Lipzen A."/>
            <person name="Sullivan W."/>
            <person name="Andreopoulos W.B."/>
            <person name="Clum A."/>
            <person name="Lindquist E."/>
            <person name="Daum C."/>
            <person name="Ramamoorthy G.K."/>
            <person name="Gryganskyi A."/>
            <person name="Culley D."/>
            <person name="Magnuson J.K."/>
            <person name="James T.Y."/>
            <person name="O'Malley M.A."/>
            <person name="Stajich J.E."/>
            <person name="Spatafora J.W."/>
            <person name="Visel A."/>
            <person name="Grigoriev I.V."/>
        </authorList>
    </citation>
    <scope>NUCLEOTIDE SEQUENCE [LARGE SCALE GENOMIC DNA]</scope>
    <source>
        <strain evidence="1 2">PL171</strain>
    </source>
</reference>
<name>A0A1Y2I394_9FUNG</name>
<gene>
    <name evidence="1" type="ORF">BCR44DRAFT_1174626</name>
</gene>
<proteinExistence type="predicted"/>
<keyword evidence="2" id="KW-1185">Reference proteome</keyword>
<dbReference type="Proteomes" id="UP000193411">
    <property type="component" value="Unassembled WGS sequence"/>
</dbReference>
<comment type="caution">
    <text evidence="1">The sequence shown here is derived from an EMBL/GenBank/DDBJ whole genome shotgun (WGS) entry which is preliminary data.</text>
</comment>